<keyword evidence="1" id="KW-0732">Signal</keyword>
<evidence type="ECO:0000313" key="3">
    <source>
        <dbReference type="Proteomes" id="UP000635142"/>
    </source>
</evidence>
<keyword evidence="3" id="KW-1185">Reference proteome</keyword>
<dbReference type="EMBL" id="JACTAG010000002">
    <property type="protein sequence ID" value="MBD3664824.1"/>
    <property type="molecule type" value="Genomic_DNA"/>
</dbReference>
<evidence type="ECO:0000256" key="1">
    <source>
        <dbReference type="SAM" id="SignalP"/>
    </source>
</evidence>
<evidence type="ECO:0000313" key="2">
    <source>
        <dbReference type="EMBL" id="MBD3664824.1"/>
    </source>
</evidence>
<feature type="signal peptide" evidence="1">
    <location>
        <begin position="1"/>
        <end position="18"/>
    </location>
</feature>
<feature type="chain" id="PRO_5037457622" evidence="1">
    <location>
        <begin position="19"/>
        <end position="158"/>
    </location>
</feature>
<protein>
    <submittedName>
        <fullName evidence="2">Uncharacterized protein</fullName>
    </submittedName>
</protein>
<organism evidence="2 3">
    <name type="scientific">Sulfitobacter aestuariivivens</name>
    <dbReference type="NCBI Taxonomy" id="2766981"/>
    <lineage>
        <taxon>Bacteria</taxon>
        <taxon>Pseudomonadati</taxon>
        <taxon>Pseudomonadota</taxon>
        <taxon>Alphaproteobacteria</taxon>
        <taxon>Rhodobacterales</taxon>
        <taxon>Roseobacteraceae</taxon>
        <taxon>Sulfitobacter</taxon>
    </lineage>
</organism>
<dbReference type="PROSITE" id="PS51257">
    <property type="entry name" value="PROKAR_LIPOPROTEIN"/>
    <property type="match status" value="1"/>
</dbReference>
<proteinExistence type="predicted"/>
<dbReference type="Proteomes" id="UP000635142">
    <property type="component" value="Unassembled WGS sequence"/>
</dbReference>
<dbReference type="RefSeq" id="WP_191075835.1">
    <property type="nucleotide sequence ID" value="NZ_JACTAG010000002.1"/>
</dbReference>
<gene>
    <name evidence="2" type="ORF">H9Q16_12895</name>
</gene>
<name>A0A927HFV5_9RHOB</name>
<reference evidence="2" key="1">
    <citation type="submission" date="2020-08" db="EMBL/GenBank/DDBJ databases">
        <title>Sulfitobacter aestuariivivens sp. nov., isolated from a tidal flat.</title>
        <authorList>
            <person name="Park S."/>
            <person name="Yoon J.-H."/>
        </authorList>
    </citation>
    <scope>NUCLEOTIDE SEQUENCE</scope>
    <source>
        <strain evidence="2">TSTF-M16</strain>
    </source>
</reference>
<dbReference type="AlphaFoldDB" id="A0A927HFV5"/>
<sequence>MRYVIIFVALLLPVQAAALSCLRPSVARTYHEADAATQDYLVVVGRLTLDMRQLPKTSHGTANPPKMTRIKGRLRGKSMAANGFTVPFDQRLTLEVACFGPWCGGAENGQEVLAFVRRDAPGRYAIAITPCGGHVFANPKKSHLDTAMRCARGKACKG</sequence>
<comment type="caution">
    <text evidence="2">The sequence shown here is derived from an EMBL/GenBank/DDBJ whole genome shotgun (WGS) entry which is preliminary data.</text>
</comment>
<accession>A0A927HFV5</accession>